<accession>A0A9D9E3E2</accession>
<dbReference type="InterPro" id="IPR021474">
    <property type="entry name" value="DUF3127"/>
</dbReference>
<organism evidence="2 3">
    <name type="scientific">Candidatus Caccoplasma merdipullorum</name>
    <dbReference type="NCBI Taxonomy" id="2840718"/>
    <lineage>
        <taxon>Bacteria</taxon>
        <taxon>Pseudomonadati</taxon>
        <taxon>Bacteroidota</taxon>
        <taxon>Bacteroidia</taxon>
        <taxon>Bacteroidales</taxon>
        <taxon>Bacteroidaceae</taxon>
        <taxon>Bacteroidaceae incertae sedis</taxon>
        <taxon>Candidatus Caccoplasma</taxon>
    </lineage>
</organism>
<protein>
    <submittedName>
        <fullName evidence="2">DUF3127 domain-containing protein</fullName>
    </submittedName>
</protein>
<dbReference type="AlphaFoldDB" id="A0A9D9E3E2"/>
<gene>
    <name evidence="2" type="ORF">IAC54_02610</name>
</gene>
<dbReference type="EMBL" id="JADIMW010000025">
    <property type="protein sequence ID" value="MBO8437775.1"/>
    <property type="molecule type" value="Genomic_DNA"/>
</dbReference>
<evidence type="ECO:0000256" key="1">
    <source>
        <dbReference type="SAM" id="MobiDB-lite"/>
    </source>
</evidence>
<evidence type="ECO:0000313" key="3">
    <source>
        <dbReference type="Proteomes" id="UP000823636"/>
    </source>
</evidence>
<comment type="caution">
    <text evidence="2">The sequence shown here is derived from an EMBL/GenBank/DDBJ whole genome shotgun (WGS) entry which is preliminary data.</text>
</comment>
<feature type="compositionally biased region" description="Acidic residues" evidence="1">
    <location>
        <begin position="107"/>
        <end position="116"/>
    </location>
</feature>
<proteinExistence type="predicted"/>
<evidence type="ECO:0000313" key="2">
    <source>
        <dbReference type="EMBL" id="MBO8437775.1"/>
    </source>
</evidence>
<reference evidence="2" key="1">
    <citation type="submission" date="2020-10" db="EMBL/GenBank/DDBJ databases">
        <authorList>
            <person name="Gilroy R."/>
        </authorList>
    </citation>
    <scope>NUCLEOTIDE SEQUENCE</scope>
    <source>
        <strain evidence="2">G3-4614</strain>
    </source>
</reference>
<sequence length="116" mass="13331">MELKGKVIQLLPLQSGTSQAGKEWKKQEFVVETHEQYPKKICMHLFGDRVDQYPVSEGEEVSVNFDIESREYNGRWYTNINVWKLDKVNDNAPSASMTPPPAPEFEPQADTDDLPF</sequence>
<dbReference type="Pfam" id="PF11325">
    <property type="entry name" value="DUF3127"/>
    <property type="match status" value="1"/>
</dbReference>
<name>A0A9D9E3E2_9BACT</name>
<reference evidence="2" key="2">
    <citation type="journal article" date="2021" name="PeerJ">
        <title>Extensive microbial diversity within the chicken gut microbiome revealed by metagenomics and culture.</title>
        <authorList>
            <person name="Gilroy R."/>
            <person name="Ravi A."/>
            <person name="Getino M."/>
            <person name="Pursley I."/>
            <person name="Horton D.L."/>
            <person name="Alikhan N.F."/>
            <person name="Baker D."/>
            <person name="Gharbi K."/>
            <person name="Hall N."/>
            <person name="Watson M."/>
            <person name="Adriaenssens E.M."/>
            <person name="Foster-Nyarko E."/>
            <person name="Jarju S."/>
            <person name="Secka A."/>
            <person name="Antonio M."/>
            <person name="Oren A."/>
            <person name="Chaudhuri R.R."/>
            <person name="La Ragione R."/>
            <person name="Hildebrand F."/>
            <person name="Pallen M.J."/>
        </authorList>
    </citation>
    <scope>NUCLEOTIDE SEQUENCE</scope>
    <source>
        <strain evidence="2">G3-4614</strain>
    </source>
</reference>
<feature type="region of interest" description="Disordered" evidence="1">
    <location>
        <begin position="90"/>
        <end position="116"/>
    </location>
</feature>
<dbReference type="Proteomes" id="UP000823636">
    <property type="component" value="Unassembled WGS sequence"/>
</dbReference>